<protein>
    <submittedName>
        <fullName evidence="3">Uncharacterized protein</fullName>
    </submittedName>
</protein>
<evidence type="ECO:0000313" key="3">
    <source>
        <dbReference type="EMBL" id="EER05630.1"/>
    </source>
</evidence>
<keyword evidence="1" id="KW-0175">Coiled coil</keyword>
<dbReference type="GeneID" id="9042605"/>
<accession>C5LCE7</accession>
<feature type="region of interest" description="Disordered" evidence="2">
    <location>
        <begin position="22"/>
        <end position="43"/>
    </location>
</feature>
<proteinExistence type="predicted"/>
<feature type="coiled-coil region" evidence="1">
    <location>
        <begin position="46"/>
        <end position="76"/>
    </location>
</feature>
<dbReference type="Proteomes" id="UP000007800">
    <property type="component" value="Unassembled WGS sequence"/>
</dbReference>
<organism evidence="4">
    <name type="scientific">Perkinsus marinus (strain ATCC 50983 / TXsc)</name>
    <dbReference type="NCBI Taxonomy" id="423536"/>
    <lineage>
        <taxon>Eukaryota</taxon>
        <taxon>Sar</taxon>
        <taxon>Alveolata</taxon>
        <taxon>Perkinsozoa</taxon>
        <taxon>Perkinsea</taxon>
        <taxon>Perkinsida</taxon>
        <taxon>Perkinsidae</taxon>
        <taxon>Perkinsus</taxon>
    </lineage>
</organism>
<gene>
    <name evidence="3" type="ORF">Pmar_PMAR011658</name>
</gene>
<name>C5LCE7_PERM5</name>
<evidence type="ECO:0000313" key="4">
    <source>
        <dbReference type="Proteomes" id="UP000007800"/>
    </source>
</evidence>
<dbReference type="RefSeq" id="XP_002773814.1">
    <property type="nucleotide sequence ID" value="XM_002773768.1"/>
</dbReference>
<evidence type="ECO:0000256" key="2">
    <source>
        <dbReference type="SAM" id="MobiDB-lite"/>
    </source>
</evidence>
<sequence>MVESLVRSDMWCPVEENLDEAMVTDGGGSSKRKKARVDPGDSCSARAEAYGRRLVLEEQLAALKEQLREATKHQQATATSRPNLAVSRAVAALMEKTKAAAVVGEAPDTPSSPEEEVDGHDMTAGMEAYDGGHRQSTRPFTTVTADAVAEASSNNPELIALEVELEAKLQLQKQILIEYYRVSDLLRMERELVACYQRRGKHLEIEKAKALTTLLEHTKGAEVDADLKQCQLAVTPRTLKAQEHRTEHHAQLAVIQSLHIATPIMKGRRHRFQELGGSQVMSVISEVSESSVLAGPAFTEEERKFLMGHLRTEVAEFSVATNFQIFVRCLLQPTTKTESQARERSQRRRRERQGEWVLAIHDYGNLTTSWTWIKVLAELGVNRCRVLACYEGAGLLFKLLMKYPNLVGSHHVLYNVEAPHKGKGGNGIFQPVIDDGALDAECSLLRLTAKIRALGSAFNVLIASDRCYHGDLGRPDVFEVTRRTFNVLTALSQDQFCKDRVTITTVTRHEIAERVAYKAEQPGVDSIRILYGSMYFRVYVAEFIAGSQLPPYAAV</sequence>
<evidence type="ECO:0000256" key="1">
    <source>
        <dbReference type="SAM" id="Coils"/>
    </source>
</evidence>
<dbReference type="AlphaFoldDB" id="C5LCE7"/>
<reference evidence="3 4" key="1">
    <citation type="submission" date="2008-07" db="EMBL/GenBank/DDBJ databases">
        <authorList>
            <person name="El-Sayed N."/>
            <person name="Caler E."/>
            <person name="Inman J."/>
            <person name="Amedeo P."/>
            <person name="Hass B."/>
            <person name="Wortman J."/>
        </authorList>
    </citation>
    <scope>NUCLEOTIDE SEQUENCE [LARGE SCALE GENOMIC DNA]</scope>
    <source>
        <strain evidence="4">ATCC 50983 / TXsc</strain>
    </source>
</reference>
<dbReference type="OrthoDB" id="437565at2759"/>
<dbReference type="EMBL" id="GG680918">
    <property type="protein sequence ID" value="EER05630.1"/>
    <property type="molecule type" value="Genomic_DNA"/>
</dbReference>
<dbReference type="InParanoid" id="C5LCE7"/>
<keyword evidence="4" id="KW-1185">Reference proteome</keyword>